<feature type="coiled-coil region" evidence="1">
    <location>
        <begin position="80"/>
        <end position="172"/>
    </location>
</feature>
<evidence type="ECO:0000313" key="3">
    <source>
        <dbReference type="EMBL" id="CAG9332007.1"/>
    </source>
</evidence>
<accession>A0AAU9K2P9</accession>
<dbReference type="EMBL" id="CAJZBQ010000053">
    <property type="protein sequence ID" value="CAG9332007.1"/>
    <property type="molecule type" value="Genomic_DNA"/>
</dbReference>
<reference evidence="3" key="1">
    <citation type="submission" date="2021-09" db="EMBL/GenBank/DDBJ databases">
        <authorList>
            <consortium name="AG Swart"/>
            <person name="Singh M."/>
            <person name="Singh A."/>
            <person name="Seah K."/>
            <person name="Emmerich C."/>
        </authorList>
    </citation>
    <scope>NUCLEOTIDE SEQUENCE</scope>
    <source>
        <strain evidence="3">ATCC30299</strain>
    </source>
</reference>
<sequence length="476" mass="55077">MSTVSKYWDKYRERHKSIESTPKNTENSTDKKAYITHLESQIDKVSQNSISSQTVNDQIEALQGALKINEEKIINLTRLVKLQQNYAENQEDDLNTLKKRVEVIANNEGYHSTKLSDIRSNLHVDSGKMQELEKRIEELEDFLTSEKSNEKIKNSEEKLLKIIMKVKEENDERHKEMKGIIEQAMDCIKSDLFEESKGTSSFGVHDLESSGSFDSFKRFIDKEFDKKEHEIKNLAESLWKSEKNCIKLVEECAIKINDCEKSIKDLGKIIENNCQDLKKIERGHFDIEEIELKITTKVNTTVEKIAELVKKYLRSQQELQIEVKNLSSKISNIDSQSNGPDSPRFKTPDELKINKPKPPLSPLSKTLKDLEDSAPQEDFPAKKRNLSQDFEQPQAPKDRRSQSPHTPRSNSEISPKATAKSLAMDQSIKKKLREIKEKEAEDSKFNKKYQKDSKLDKKKKKLSKLEKVYQQLSNRD</sequence>
<gene>
    <name evidence="3" type="ORF">BSTOLATCC_MIC54061</name>
</gene>
<dbReference type="AlphaFoldDB" id="A0AAU9K2P9"/>
<feature type="region of interest" description="Disordered" evidence="2">
    <location>
        <begin position="331"/>
        <end position="461"/>
    </location>
</feature>
<evidence type="ECO:0000313" key="4">
    <source>
        <dbReference type="Proteomes" id="UP001162131"/>
    </source>
</evidence>
<evidence type="ECO:0000256" key="2">
    <source>
        <dbReference type="SAM" id="MobiDB-lite"/>
    </source>
</evidence>
<feature type="compositionally biased region" description="Polar residues" evidence="2">
    <location>
        <begin position="403"/>
        <end position="413"/>
    </location>
</feature>
<organism evidence="3 4">
    <name type="scientific">Blepharisma stoltei</name>
    <dbReference type="NCBI Taxonomy" id="1481888"/>
    <lineage>
        <taxon>Eukaryota</taxon>
        <taxon>Sar</taxon>
        <taxon>Alveolata</taxon>
        <taxon>Ciliophora</taxon>
        <taxon>Postciliodesmatophora</taxon>
        <taxon>Heterotrichea</taxon>
        <taxon>Heterotrichida</taxon>
        <taxon>Blepharismidae</taxon>
        <taxon>Blepharisma</taxon>
    </lineage>
</organism>
<dbReference type="Proteomes" id="UP001162131">
    <property type="component" value="Unassembled WGS sequence"/>
</dbReference>
<protein>
    <submittedName>
        <fullName evidence="3">Uncharacterized protein</fullName>
    </submittedName>
</protein>
<evidence type="ECO:0000256" key="1">
    <source>
        <dbReference type="SAM" id="Coils"/>
    </source>
</evidence>
<comment type="caution">
    <text evidence="3">The sequence shown here is derived from an EMBL/GenBank/DDBJ whole genome shotgun (WGS) entry which is preliminary data.</text>
</comment>
<feature type="compositionally biased region" description="Polar residues" evidence="2">
    <location>
        <begin position="331"/>
        <end position="340"/>
    </location>
</feature>
<proteinExistence type="predicted"/>
<keyword evidence="1" id="KW-0175">Coiled coil</keyword>
<name>A0AAU9K2P9_9CILI</name>
<feature type="compositionally biased region" description="Basic and acidic residues" evidence="2">
    <location>
        <begin position="343"/>
        <end position="353"/>
    </location>
</feature>
<feature type="compositionally biased region" description="Basic and acidic residues" evidence="2">
    <location>
        <begin position="434"/>
        <end position="455"/>
    </location>
</feature>
<keyword evidence="4" id="KW-1185">Reference proteome</keyword>